<dbReference type="GO" id="GO:0030956">
    <property type="term" value="C:glutamyl-tRNA(Gln) amidotransferase complex"/>
    <property type="evidence" value="ECO:0007669"/>
    <property type="project" value="UniProtKB-UniRule"/>
</dbReference>
<protein>
    <recommendedName>
        <fullName evidence="1">Glutamyl-tRNA(Gln) amidotransferase subunit C, mitochondrial</fullName>
        <shortName evidence="1">Glu-AdT subunit C</shortName>
        <ecNumber evidence="1">6.3.5.-</ecNumber>
    </recommendedName>
</protein>
<dbReference type="InParanoid" id="G1SY25"/>
<dbReference type="AlphaFoldDB" id="G1SY25"/>
<organism evidence="2 3">
    <name type="scientific">Oryctolagus cuniculus</name>
    <name type="common">Rabbit</name>
    <dbReference type="NCBI Taxonomy" id="9986"/>
    <lineage>
        <taxon>Eukaryota</taxon>
        <taxon>Metazoa</taxon>
        <taxon>Chordata</taxon>
        <taxon>Craniata</taxon>
        <taxon>Vertebrata</taxon>
        <taxon>Euteleostomi</taxon>
        <taxon>Mammalia</taxon>
        <taxon>Eutheria</taxon>
        <taxon>Euarchontoglires</taxon>
        <taxon>Glires</taxon>
        <taxon>Lagomorpha</taxon>
        <taxon>Leporidae</taxon>
        <taxon>Oryctolagus</taxon>
    </lineage>
</organism>
<dbReference type="GO" id="GO:0005739">
    <property type="term" value="C:mitochondrion"/>
    <property type="evidence" value="ECO:0007669"/>
    <property type="project" value="UniProtKB-SubCell"/>
</dbReference>
<dbReference type="GO" id="GO:0050567">
    <property type="term" value="F:glutaminyl-tRNA synthase (glutamine-hydrolyzing) activity"/>
    <property type="evidence" value="ECO:0007669"/>
    <property type="project" value="UniProtKB-UniRule"/>
</dbReference>
<dbReference type="InterPro" id="IPR036113">
    <property type="entry name" value="Asp/Glu-ADT_sf_sub_c"/>
</dbReference>
<comment type="function">
    <text evidence="1">Allows the formation of correctly charged Gln-tRNA(Gln) through the transamidation of misacylated Glu-tRNA(Gln) in the mitochondria. The reaction takes place in the presence of glutamine and ATP through an activated gamma-phospho-Glu-tRNA(Gln).</text>
</comment>
<dbReference type="Bgee" id="ENSOCUG00000009867">
    <property type="expression patterns" value="Expressed in smooth muscle tissue and 16 other cell types or tissues"/>
</dbReference>
<dbReference type="GO" id="GO:0070681">
    <property type="term" value="P:glutaminyl-tRNAGln biosynthesis via transamidation"/>
    <property type="evidence" value="ECO:0007669"/>
    <property type="project" value="UniProtKB-UniRule"/>
</dbReference>
<dbReference type="Pfam" id="PF02686">
    <property type="entry name" value="GatC"/>
    <property type="match status" value="1"/>
</dbReference>
<gene>
    <name evidence="1 2" type="primary">GATC</name>
</gene>
<comment type="subcellular location">
    <subcellularLocation>
        <location evidence="1">Mitochondrion</location>
    </subcellularLocation>
</comment>
<dbReference type="InterPro" id="IPR003837">
    <property type="entry name" value="GatC"/>
</dbReference>
<dbReference type="NCBIfam" id="TIGR00135">
    <property type="entry name" value="gatC"/>
    <property type="match status" value="1"/>
</dbReference>
<dbReference type="STRING" id="9986.ENSOCUP00000008495"/>
<dbReference type="GO" id="GO:0032543">
    <property type="term" value="P:mitochondrial translation"/>
    <property type="evidence" value="ECO:0007669"/>
    <property type="project" value="UniProtKB-UniRule"/>
</dbReference>
<dbReference type="SUPFAM" id="SSF141000">
    <property type="entry name" value="Glu-tRNAGln amidotransferase C subunit"/>
    <property type="match status" value="1"/>
</dbReference>
<dbReference type="GeneTree" id="ENSGT00390000018351"/>
<dbReference type="GO" id="GO:0005524">
    <property type="term" value="F:ATP binding"/>
    <property type="evidence" value="ECO:0007669"/>
    <property type="project" value="UniProtKB-KW"/>
</dbReference>
<dbReference type="EMBL" id="AAGW02063837">
    <property type="status" value="NOT_ANNOTATED_CDS"/>
    <property type="molecule type" value="Genomic_DNA"/>
</dbReference>
<dbReference type="Proteomes" id="UP000001811">
    <property type="component" value="Chromosome 21"/>
</dbReference>
<dbReference type="PANTHER" id="PTHR15004:SF0">
    <property type="entry name" value="GLUTAMYL-TRNA(GLN) AMIDOTRANSFERASE SUBUNIT C, MITOCHONDRIAL"/>
    <property type="match status" value="1"/>
</dbReference>
<name>G1SY25_RABIT</name>
<reference evidence="2" key="3">
    <citation type="submission" date="2025-09" db="UniProtKB">
        <authorList>
            <consortium name="Ensembl"/>
        </authorList>
    </citation>
    <scope>IDENTIFICATION</scope>
    <source>
        <strain evidence="2">Thorbecke</strain>
    </source>
</reference>
<dbReference type="GO" id="GO:0006450">
    <property type="term" value="P:regulation of translational fidelity"/>
    <property type="evidence" value="ECO:0007669"/>
    <property type="project" value="InterPro"/>
</dbReference>
<keyword evidence="1" id="KW-0067">ATP-binding</keyword>
<dbReference type="FunCoup" id="G1SY25">
    <property type="interactions" value="478"/>
</dbReference>
<proteinExistence type="inferred from homology"/>
<reference evidence="2" key="2">
    <citation type="submission" date="2025-08" db="UniProtKB">
        <authorList>
            <consortium name="Ensembl"/>
        </authorList>
    </citation>
    <scope>IDENTIFICATION</scope>
    <source>
        <strain evidence="2">Thorbecke</strain>
    </source>
</reference>
<evidence type="ECO:0000256" key="1">
    <source>
        <dbReference type="HAMAP-Rule" id="MF_03149"/>
    </source>
</evidence>
<evidence type="ECO:0000313" key="2">
    <source>
        <dbReference type="Ensembl" id="ENSOCUP00000008495.2"/>
    </source>
</evidence>
<comment type="similarity">
    <text evidence="1">Belongs to the GatC family.</text>
</comment>
<keyword evidence="1" id="KW-0648">Protein biosynthesis</keyword>
<comment type="subunit">
    <text evidence="1">Subunit of the heterotrimeric GatCAB amidotransferase (AdT) complex, composed of A (QRSL1), B (GATB) and C (GATC) subunits.</text>
</comment>
<dbReference type="EC" id="6.3.5.-" evidence="1"/>
<reference evidence="2 3" key="1">
    <citation type="journal article" date="2011" name="Nature">
        <title>A high-resolution map of human evolutionary constraint using 29 mammals.</title>
        <authorList>
            <person name="Lindblad-Toh K."/>
            <person name="Garber M."/>
            <person name="Zuk O."/>
            <person name="Lin M.F."/>
            <person name="Parker B.J."/>
            <person name="Washietl S."/>
            <person name="Kheradpour P."/>
            <person name="Ernst J."/>
            <person name="Jordan G."/>
            <person name="Mauceli E."/>
            <person name="Ward L.D."/>
            <person name="Lowe C.B."/>
            <person name="Holloway A.K."/>
            <person name="Clamp M."/>
            <person name="Gnerre S."/>
            <person name="Alfoldi J."/>
            <person name="Beal K."/>
            <person name="Chang J."/>
            <person name="Clawson H."/>
            <person name="Cuff J."/>
            <person name="Di Palma F."/>
            <person name="Fitzgerald S."/>
            <person name="Flicek P."/>
            <person name="Guttman M."/>
            <person name="Hubisz M.J."/>
            <person name="Jaffe D.B."/>
            <person name="Jungreis I."/>
            <person name="Kent W.J."/>
            <person name="Kostka D."/>
            <person name="Lara M."/>
            <person name="Martins A.L."/>
            <person name="Massingham T."/>
            <person name="Moltke I."/>
            <person name="Raney B.J."/>
            <person name="Rasmussen M.D."/>
            <person name="Robinson J."/>
            <person name="Stark A."/>
            <person name="Vilella A.J."/>
            <person name="Wen J."/>
            <person name="Xie X."/>
            <person name="Zody M.C."/>
            <person name="Baldwin J."/>
            <person name="Bloom T."/>
            <person name="Chin C.W."/>
            <person name="Heiman D."/>
            <person name="Nicol R."/>
            <person name="Nusbaum C."/>
            <person name="Young S."/>
            <person name="Wilkinson J."/>
            <person name="Worley K.C."/>
            <person name="Kovar C.L."/>
            <person name="Muzny D.M."/>
            <person name="Gibbs R.A."/>
            <person name="Cree A."/>
            <person name="Dihn H.H."/>
            <person name="Fowler G."/>
            <person name="Jhangiani S."/>
            <person name="Joshi V."/>
            <person name="Lee S."/>
            <person name="Lewis L.R."/>
            <person name="Nazareth L.V."/>
            <person name="Okwuonu G."/>
            <person name="Santibanez J."/>
            <person name="Warren W.C."/>
            <person name="Mardis E.R."/>
            <person name="Weinstock G.M."/>
            <person name="Wilson R.K."/>
            <person name="Delehaunty K."/>
            <person name="Dooling D."/>
            <person name="Fronik C."/>
            <person name="Fulton L."/>
            <person name="Fulton B."/>
            <person name="Graves T."/>
            <person name="Minx P."/>
            <person name="Sodergren E."/>
            <person name="Birney E."/>
            <person name="Margulies E.H."/>
            <person name="Herrero J."/>
            <person name="Green E.D."/>
            <person name="Haussler D."/>
            <person name="Siepel A."/>
            <person name="Goldman N."/>
            <person name="Pollard K.S."/>
            <person name="Pedersen J.S."/>
            <person name="Lander E.S."/>
            <person name="Kellis M."/>
        </authorList>
    </citation>
    <scope>NUCLEOTIDE SEQUENCE [LARGE SCALE GENOMIC DNA]</scope>
    <source>
        <strain evidence="2 3">Thorbecke inbred</strain>
    </source>
</reference>
<sequence length="182" mass="19563">MSVHASPTLFMAMAAKEAAGAHPDGVTLSASLGLTGGALRVPGRGDMWARAVRLGLRAPLGGFRAFTAKADAQGSGRVTAEVIEHLERLALVDFGSQEAVARLEKAIAFADRLRQVDTDGVEPMESVLEDRCLYLRSDNVVEGNCAEELLQNSHRVVEEYFVAPPGNIPLPKLDEQESFPHN</sequence>
<keyword evidence="1" id="KW-0547">Nucleotide-binding</keyword>
<dbReference type="HOGENOM" id="CLU_105899_0_2_1"/>
<keyword evidence="1" id="KW-0496">Mitochondrion</keyword>
<keyword evidence="1" id="KW-0436">Ligase</keyword>
<accession>G1SY25</accession>
<dbReference type="PANTHER" id="PTHR15004">
    <property type="entry name" value="GLUTAMYL-TRNA(GLN) AMIDOTRANSFERASE SUBUNIT C, MITOCHONDRIAL"/>
    <property type="match status" value="1"/>
</dbReference>
<dbReference type="HAMAP" id="MF_00122">
    <property type="entry name" value="GatC"/>
    <property type="match status" value="1"/>
</dbReference>
<keyword evidence="3" id="KW-1185">Reference proteome</keyword>
<dbReference type="Ensembl" id="ENSOCUT00000009865.2">
    <property type="protein sequence ID" value="ENSOCUP00000008495.2"/>
    <property type="gene ID" value="ENSOCUG00000009867.3"/>
</dbReference>
<comment type="catalytic activity">
    <reaction evidence="1">
        <text>L-glutamyl-tRNA(Gln) + L-glutamine + ATP + H2O = L-glutaminyl-tRNA(Gln) + L-glutamate + ADP + phosphate + H(+)</text>
        <dbReference type="Rhea" id="RHEA:17521"/>
        <dbReference type="Rhea" id="RHEA-COMP:9681"/>
        <dbReference type="Rhea" id="RHEA-COMP:9684"/>
        <dbReference type="ChEBI" id="CHEBI:15377"/>
        <dbReference type="ChEBI" id="CHEBI:15378"/>
        <dbReference type="ChEBI" id="CHEBI:29985"/>
        <dbReference type="ChEBI" id="CHEBI:30616"/>
        <dbReference type="ChEBI" id="CHEBI:43474"/>
        <dbReference type="ChEBI" id="CHEBI:58359"/>
        <dbReference type="ChEBI" id="CHEBI:78520"/>
        <dbReference type="ChEBI" id="CHEBI:78521"/>
        <dbReference type="ChEBI" id="CHEBI:456216"/>
    </reaction>
</comment>
<evidence type="ECO:0000313" key="3">
    <source>
        <dbReference type="Proteomes" id="UP000001811"/>
    </source>
</evidence>